<protein>
    <submittedName>
        <fullName evidence="2">Uncharacterized protein</fullName>
    </submittedName>
</protein>
<feature type="compositionally biased region" description="Polar residues" evidence="1">
    <location>
        <begin position="48"/>
        <end position="60"/>
    </location>
</feature>
<sequence length="92" mass="10480">MIRLLDKFGNLSDLGSDSNSEKATSTTRRYTWDAVDRGRLKKMDSKENQPPQSDDQTSGQIWKPSNLGSDQIPKKTRPQLESPRRMPLTTED</sequence>
<dbReference type="AlphaFoldDB" id="A0AAE9FD61"/>
<evidence type="ECO:0000313" key="2">
    <source>
        <dbReference type="EMBL" id="UMM43233.1"/>
    </source>
</evidence>
<feature type="compositionally biased region" description="Basic and acidic residues" evidence="1">
    <location>
        <begin position="30"/>
        <end position="47"/>
    </location>
</feature>
<proteinExistence type="predicted"/>
<feature type="compositionally biased region" description="Polar residues" evidence="1">
    <location>
        <begin position="13"/>
        <end position="29"/>
    </location>
</feature>
<dbReference type="EMBL" id="CP092625">
    <property type="protein sequence ID" value="UMM43233.1"/>
    <property type="molecule type" value="Genomic_DNA"/>
</dbReference>
<organism evidence="2 3">
    <name type="scientific">Caenorhabditis briggsae</name>
    <dbReference type="NCBI Taxonomy" id="6238"/>
    <lineage>
        <taxon>Eukaryota</taxon>
        <taxon>Metazoa</taxon>
        <taxon>Ecdysozoa</taxon>
        <taxon>Nematoda</taxon>
        <taxon>Chromadorea</taxon>
        <taxon>Rhabditida</taxon>
        <taxon>Rhabditina</taxon>
        <taxon>Rhabditomorpha</taxon>
        <taxon>Rhabditoidea</taxon>
        <taxon>Rhabditidae</taxon>
        <taxon>Peloderinae</taxon>
        <taxon>Caenorhabditis</taxon>
    </lineage>
</organism>
<feature type="region of interest" description="Disordered" evidence="1">
    <location>
        <begin position="1"/>
        <end position="92"/>
    </location>
</feature>
<accession>A0AAE9FD61</accession>
<keyword evidence="3" id="KW-1185">Reference proteome</keyword>
<dbReference type="Proteomes" id="UP000829354">
    <property type="component" value="Chromosome X"/>
</dbReference>
<gene>
    <name evidence="2" type="ORF">L5515_018808</name>
</gene>
<evidence type="ECO:0000256" key="1">
    <source>
        <dbReference type="SAM" id="MobiDB-lite"/>
    </source>
</evidence>
<reference evidence="2 3" key="1">
    <citation type="submission" date="2022-04" db="EMBL/GenBank/DDBJ databases">
        <title>Chromosome-level reference genomes for two strains of Caenorhabditis briggsae: an improved platform for comparative genomics.</title>
        <authorList>
            <person name="Stevens L."/>
            <person name="Andersen E."/>
        </authorList>
    </citation>
    <scope>NUCLEOTIDE SEQUENCE [LARGE SCALE GENOMIC DNA]</scope>
    <source>
        <strain evidence="2">VX34</strain>
        <tissue evidence="2">Whole-organism</tissue>
    </source>
</reference>
<name>A0AAE9FD61_CAEBR</name>
<evidence type="ECO:0000313" key="3">
    <source>
        <dbReference type="Proteomes" id="UP000829354"/>
    </source>
</evidence>